<dbReference type="Proteomes" id="UP001213000">
    <property type="component" value="Unassembled WGS sequence"/>
</dbReference>
<feature type="region of interest" description="Disordered" evidence="1">
    <location>
        <begin position="59"/>
        <end position="81"/>
    </location>
</feature>
<keyword evidence="3" id="KW-1185">Reference proteome</keyword>
<comment type="caution">
    <text evidence="2">The sequence shown here is derived from an EMBL/GenBank/DDBJ whole genome shotgun (WGS) entry which is preliminary data.</text>
</comment>
<sequence length="108" mass="12006">MSDETRSRNHFIGSSQYLSNLGAYHYPWALHEPSQPQARSSANWSVVFTFFKPGEVHTPTSLLRSQSSRASPPPAAPAAPQHVDAQELLVFDLACSVLSLRRISRSRD</sequence>
<evidence type="ECO:0000256" key="1">
    <source>
        <dbReference type="SAM" id="MobiDB-lite"/>
    </source>
</evidence>
<dbReference type="EMBL" id="JANIEX010001125">
    <property type="protein sequence ID" value="KAJ3560695.1"/>
    <property type="molecule type" value="Genomic_DNA"/>
</dbReference>
<dbReference type="AlphaFoldDB" id="A0AAD5VJY5"/>
<evidence type="ECO:0000313" key="3">
    <source>
        <dbReference type="Proteomes" id="UP001213000"/>
    </source>
</evidence>
<reference evidence="2" key="1">
    <citation type="submission" date="2022-07" db="EMBL/GenBank/DDBJ databases">
        <title>Genome Sequence of Leucocoprinus birnbaumii.</title>
        <authorList>
            <person name="Buettner E."/>
        </authorList>
    </citation>
    <scope>NUCLEOTIDE SEQUENCE</scope>
    <source>
        <strain evidence="2">VT141</strain>
    </source>
</reference>
<protein>
    <submittedName>
        <fullName evidence="2">Uncharacterized protein</fullName>
    </submittedName>
</protein>
<gene>
    <name evidence="2" type="ORF">NP233_g10668</name>
</gene>
<proteinExistence type="predicted"/>
<accession>A0AAD5VJY5</accession>
<evidence type="ECO:0000313" key="2">
    <source>
        <dbReference type="EMBL" id="KAJ3560695.1"/>
    </source>
</evidence>
<feature type="compositionally biased region" description="Low complexity" evidence="1">
    <location>
        <begin position="61"/>
        <end position="70"/>
    </location>
</feature>
<organism evidence="2 3">
    <name type="scientific">Leucocoprinus birnbaumii</name>
    <dbReference type="NCBI Taxonomy" id="56174"/>
    <lineage>
        <taxon>Eukaryota</taxon>
        <taxon>Fungi</taxon>
        <taxon>Dikarya</taxon>
        <taxon>Basidiomycota</taxon>
        <taxon>Agaricomycotina</taxon>
        <taxon>Agaricomycetes</taxon>
        <taxon>Agaricomycetidae</taxon>
        <taxon>Agaricales</taxon>
        <taxon>Agaricineae</taxon>
        <taxon>Agaricaceae</taxon>
        <taxon>Leucocoprinus</taxon>
    </lineage>
</organism>
<name>A0AAD5VJY5_9AGAR</name>